<comment type="caution">
    <text evidence="1">The sequence shown here is derived from an EMBL/GenBank/DDBJ whole genome shotgun (WGS) entry which is preliminary data.</text>
</comment>
<sequence>MKKILSIFLVMASLSLFAQQKEVTGKVTNKDGVPMPGASVIVKGSKRGAMTDFDGEYSISAQTGEVLSYSYIGMEDKEVTVGAASVINVALNDSNEELEEIVVVGYGTVKKSDLTGSVSQVKGEELTKIGAISFDQALAGRAAGVVVQQSSGQPGGGANVRIRGISSLSGSDPLYVIDGVPLENNSSSGLGDQDQASASLSPLSMINPEDIESIEILKDASSTAIYGSRGANGVVLITTKQGKIGKGVITIQTDYGLTEVPSYIDVLDSNNFVRLQMEAKVNGGGTLEPENITQLDSARAGLLPTTKWQESVLGLGTRSNTNLSFSGGTEAMNYLISSNLFDSEGVIPETNFNRVSTRINLNAKVKEKLKVGVNVNYAHITSDQRAVNTGVNELKGASNAIRRALRAAPTNGLDADDEDLDPNTFTPLTALEANNYENVLTQIQGNVYLEYDIIDGLKFRTQLGYQNRNTTQRYYQLNTLGFGLEGGTARTGDGRHLSTSMTNTLNFNKKYGKLHAFNAVLGQSLESYESETVRVSNYGFANDLLTYYTPGLATFYDPDIVQYTNNKLASFFGRVNYTLNRKYLFTVTGRYDGASKFASNKKWAFFPAAAFGYKLSEENFMKDSNVISNMKLRVSYGTSGNQAIQPYQSLDQYGSGILPFGEQPTAVYYQQQLPNPDLTWETTTQFDVGLDYGLLHNKISGSFEYYEKLTDDLLFSGNRIPVQSGFENYTKNFGTLLTKGFEASITANIVATEDFSWTLNANFSTGKTTIQDMASNYVFSGWDPGYISGGSQRLIIGEEVGTFWGYKTQNIAQFDDFVEFQGLTEEERVNKYKANPAATYTFVNGFKGGVPENGTQNRPGEQLYEDINDDGELSEDDRQIIGQAQPDYMFGINNSFTIGNIDISIFIDSQLNKDVANIPNLELLSFNGSQSITDAIGRWTPENQNNEWPRMDASNDRRAPFSDMVIEDGSFVRIQNLTIGYSLPNTVLEKIKFKGFRVYVSGSNLAVWTKYTGLGPDVSLAGSNATSMGHDNAAYPVGRVITLGANIKF</sequence>
<dbReference type="Proteomes" id="UP001647509">
    <property type="component" value="Unassembled WGS sequence"/>
</dbReference>
<keyword evidence="2" id="KW-1185">Reference proteome</keyword>
<evidence type="ECO:0000313" key="2">
    <source>
        <dbReference type="Proteomes" id="UP001647509"/>
    </source>
</evidence>
<organism evidence="1 2">
    <name type="scientific">Pseudotamlana agarivorans</name>
    <dbReference type="NCBI Taxonomy" id="481183"/>
    <lineage>
        <taxon>Bacteria</taxon>
        <taxon>Pseudomonadati</taxon>
        <taxon>Bacteroidota</taxon>
        <taxon>Flavobacteriia</taxon>
        <taxon>Flavobacteriales</taxon>
        <taxon>Flavobacteriaceae</taxon>
        <taxon>Pseudotamlana</taxon>
    </lineage>
</organism>
<keyword evidence="1" id="KW-0675">Receptor</keyword>
<gene>
    <name evidence="1" type="ORF">KO493_09515</name>
</gene>
<dbReference type="EMBL" id="JAHKPD010000013">
    <property type="protein sequence ID" value="MBU2950936.1"/>
    <property type="molecule type" value="Genomic_DNA"/>
</dbReference>
<accession>A0ACC5U9F3</accession>
<name>A0ACC5U9F3_9FLAO</name>
<evidence type="ECO:0000313" key="1">
    <source>
        <dbReference type="EMBL" id="MBU2950936.1"/>
    </source>
</evidence>
<reference evidence="1" key="1">
    <citation type="submission" date="2021-05" db="EMBL/GenBank/DDBJ databases">
        <title>Draft genomes of bacteria isolated from model marine particles.</title>
        <authorList>
            <person name="Datta M.S."/>
            <person name="Schwartzman J.A."/>
            <person name="Enke T.N."/>
            <person name="Saavedra J."/>
            <person name="Cermak N."/>
            <person name="Cordero O.X."/>
        </authorList>
    </citation>
    <scope>NUCLEOTIDE SEQUENCE</scope>
    <source>
        <strain evidence="1">I2M19</strain>
    </source>
</reference>
<proteinExistence type="predicted"/>
<protein>
    <submittedName>
        <fullName evidence="1">TonB-dependent receptor</fullName>
    </submittedName>
</protein>